<evidence type="ECO:0000313" key="17">
    <source>
        <dbReference type="Proteomes" id="UP001497516"/>
    </source>
</evidence>
<evidence type="ECO:0000256" key="2">
    <source>
        <dbReference type="ARBA" id="ARBA00004141"/>
    </source>
</evidence>
<evidence type="ECO:0000256" key="11">
    <source>
        <dbReference type="ARBA" id="ARBA00023136"/>
    </source>
</evidence>
<keyword evidence="10 13" id="KW-1133">Transmembrane helix</keyword>
<evidence type="ECO:0000256" key="13">
    <source>
        <dbReference type="SAM" id="Phobius"/>
    </source>
</evidence>
<dbReference type="Pfam" id="PF12483">
    <property type="entry name" value="GIDE"/>
    <property type="match status" value="1"/>
</dbReference>
<evidence type="ECO:0000256" key="9">
    <source>
        <dbReference type="ARBA" id="ARBA00022833"/>
    </source>
</evidence>
<reference evidence="16 17" key="1">
    <citation type="submission" date="2024-04" db="EMBL/GenBank/DDBJ databases">
        <authorList>
            <person name="Fracassetti M."/>
        </authorList>
    </citation>
    <scope>NUCLEOTIDE SEQUENCE [LARGE SCALE GENOMIC DNA]</scope>
</reference>
<keyword evidence="11 13" id="KW-0472">Membrane</keyword>
<evidence type="ECO:0000256" key="5">
    <source>
        <dbReference type="ARBA" id="ARBA00022692"/>
    </source>
</evidence>
<dbReference type="EMBL" id="OZ034817">
    <property type="protein sequence ID" value="CAL1381751.1"/>
    <property type="molecule type" value="Genomic_DNA"/>
</dbReference>
<keyword evidence="8" id="KW-0833">Ubl conjugation pathway</keyword>
<keyword evidence="9" id="KW-0862">Zinc</keyword>
<keyword evidence="4" id="KW-0808">Transferase</keyword>
<evidence type="ECO:0000256" key="7">
    <source>
        <dbReference type="ARBA" id="ARBA00022771"/>
    </source>
</evidence>
<comment type="subcellular location">
    <subcellularLocation>
        <location evidence="2">Membrane</location>
        <topology evidence="2">Multi-pass membrane protein</topology>
    </subcellularLocation>
</comment>
<comment type="catalytic activity">
    <reaction evidence="1">
        <text>S-ubiquitinyl-[E2 ubiquitin-conjugating enzyme]-L-cysteine + [acceptor protein]-L-lysine = [E2 ubiquitin-conjugating enzyme]-L-cysteine + N(6)-ubiquitinyl-[acceptor protein]-L-lysine.</text>
        <dbReference type="EC" id="2.3.2.27"/>
    </reaction>
</comment>
<feature type="transmembrane region" description="Helical" evidence="13">
    <location>
        <begin position="6"/>
        <end position="24"/>
    </location>
</feature>
<evidence type="ECO:0000256" key="4">
    <source>
        <dbReference type="ARBA" id="ARBA00022679"/>
    </source>
</evidence>
<evidence type="ECO:0000256" key="1">
    <source>
        <dbReference type="ARBA" id="ARBA00000900"/>
    </source>
</evidence>
<protein>
    <recommendedName>
        <fullName evidence="3">RING-type E3 ubiquitin transferase</fullName>
        <ecNumber evidence="3">2.3.2.27</ecNumber>
    </recommendedName>
</protein>
<feature type="domain" description="E3 Ubiquitin ligase MUL1-like" evidence="14">
    <location>
        <begin position="103"/>
        <end position="235"/>
    </location>
</feature>
<dbReference type="InterPro" id="IPR022170">
    <property type="entry name" value="MUL1-like"/>
</dbReference>
<evidence type="ECO:0000256" key="12">
    <source>
        <dbReference type="SAM" id="MobiDB-lite"/>
    </source>
</evidence>
<dbReference type="PANTHER" id="PTHR47568:SF2">
    <property type="entry name" value="E3 UBIQUITIN-PROTEIN LIGASE SP1-RELATED"/>
    <property type="match status" value="1"/>
</dbReference>
<accession>A0AAV2E744</accession>
<evidence type="ECO:0000256" key="8">
    <source>
        <dbReference type="ARBA" id="ARBA00022786"/>
    </source>
</evidence>
<evidence type="ECO:0000256" key="3">
    <source>
        <dbReference type="ARBA" id="ARBA00012483"/>
    </source>
</evidence>
<keyword evidence="7" id="KW-0863">Zinc-finger</keyword>
<name>A0AAV2E744_9ROSI</name>
<feature type="compositionally biased region" description="Basic and acidic residues" evidence="12">
    <location>
        <begin position="251"/>
        <end position="266"/>
    </location>
</feature>
<evidence type="ECO:0000259" key="14">
    <source>
        <dbReference type="Pfam" id="PF12483"/>
    </source>
</evidence>
<organism evidence="16 17">
    <name type="scientific">Linum trigynum</name>
    <dbReference type="NCBI Taxonomy" id="586398"/>
    <lineage>
        <taxon>Eukaryota</taxon>
        <taxon>Viridiplantae</taxon>
        <taxon>Streptophyta</taxon>
        <taxon>Embryophyta</taxon>
        <taxon>Tracheophyta</taxon>
        <taxon>Spermatophyta</taxon>
        <taxon>Magnoliopsida</taxon>
        <taxon>eudicotyledons</taxon>
        <taxon>Gunneridae</taxon>
        <taxon>Pentapetalae</taxon>
        <taxon>rosids</taxon>
        <taxon>fabids</taxon>
        <taxon>Malpighiales</taxon>
        <taxon>Linaceae</taxon>
        <taxon>Linum</taxon>
    </lineage>
</organism>
<proteinExistence type="predicted"/>
<keyword evidence="17" id="KW-1185">Reference proteome</keyword>
<dbReference type="Proteomes" id="UP001497516">
    <property type="component" value="Chromosome 4"/>
</dbReference>
<dbReference type="GO" id="GO:0016567">
    <property type="term" value="P:protein ubiquitination"/>
    <property type="evidence" value="ECO:0007669"/>
    <property type="project" value="InterPro"/>
</dbReference>
<feature type="transmembrane region" description="Helical" evidence="13">
    <location>
        <begin position="228"/>
        <end position="247"/>
    </location>
</feature>
<evidence type="ECO:0000313" key="15">
    <source>
        <dbReference type="EMBL" id="CAL1381750.1"/>
    </source>
</evidence>
<keyword evidence="5 13" id="KW-0812">Transmembrane</keyword>
<dbReference type="GO" id="GO:0016020">
    <property type="term" value="C:membrane"/>
    <property type="evidence" value="ECO:0007669"/>
    <property type="project" value="UniProtKB-SubCell"/>
</dbReference>
<evidence type="ECO:0000256" key="6">
    <source>
        <dbReference type="ARBA" id="ARBA00022723"/>
    </source>
</evidence>
<dbReference type="EC" id="2.3.2.27" evidence="3"/>
<evidence type="ECO:0000313" key="16">
    <source>
        <dbReference type="EMBL" id="CAL1381751.1"/>
    </source>
</evidence>
<dbReference type="GO" id="GO:0061630">
    <property type="term" value="F:ubiquitin protein ligase activity"/>
    <property type="evidence" value="ECO:0007669"/>
    <property type="project" value="UniProtKB-EC"/>
</dbReference>
<sequence length="346" mass="37920">MSDVFVLGMGCLLGAASLTLFYYADRANKDAQFLTSATRLTLNQLAKLYEEDNNEDRAAEAGIVAVSGRVGSSQPMGCKLSGLQGVLMEEKVELVFKRKNPEDGSWIPDSTLMRSTTRKEVSWFLDDGSGAVVYVGGARGFSFPVEREAFHKYPPTRSAHQFIKMIGVKRTVRLLPTGTSLTVVGKAVKDEHGRIWIQPSSGRFYVFPITIDQLIAYLRQSGRLFKKLAQFLMLSVGLVLVLGSITAETKHDPQTHTTAEAKHDPQTHTTTAETKHGPETHTTAETNLYAVPSNPNLYAVPSNPSLYAVPSNPNLYAVPSNPNLFAVPSNPNLYAVPKAQFRTMIS</sequence>
<dbReference type="InterPro" id="IPR044231">
    <property type="entry name" value="SP1/SPL1"/>
</dbReference>
<dbReference type="GO" id="GO:0008270">
    <property type="term" value="F:zinc ion binding"/>
    <property type="evidence" value="ECO:0007669"/>
    <property type="project" value="UniProtKB-KW"/>
</dbReference>
<evidence type="ECO:0000256" key="10">
    <source>
        <dbReference type="ARBA" id="ARBA00022989"/>
    </source>
</evidence>
<gene>
    <name evidence="15" type="ORF">LTRI10_LOCUS23109</name>
    <name evidence="16" type="ORF">LTRI10_LOCUS23110</name>
</gene>
<dbReference type="AlphaFoldDB" id="A0AAV2E744"/>
<dbReference type="EMBL" id="OZ034817">
    <property type="protein sequence ID" value="CAL1381750.1"/>
    <property type="molecule type" value="Genomic_DNA"/>
</dbReference>
<dbReference type="PANTHER" id="PTHR47568">
    <property type="match status" value="1"/>
</dbReference>
<keyword evidence="6" id="KW-0479">Metal-binding</keyword>
<feature type="region of interest" description="Disordered" evidence="12">
    <location>
        <begin position="251"/>
        <end position="279"/>
    </location>
</feature>